<dbReference type="AlphaFoldDB" id="A0A2P5SWL6"/>
<dbReference type="InterPro" id="IPR004449">
    <property type="entry name" value="SixA"/>
</dbReference>
<dbReference type="Gene3D" id="3.40.50.1240">
    <property type="entry name" value="Phosphoglycerate mutase-like"/>
    <property type="match status" value="1"/>
</dbReference>
<dbReference type="Proteomes" id="UP000296144">
    <property type="component" value="Unassembled WGS sequence"/>
</dbReference>
<gene>
    <name evidence="2" type="primary">sixA</name>
    <name evidence="2" type="ORF">CRV10_00385</name>
</gene>
<protein>
    <submittedName>
        <fullName evidence="2">Phosphohistidine phosphatase SixA</fullName>
    </submittedName>
</protein>
<name>A0A2P5SWL6_9GAMM</name>
<evidence type="ECO:0000313" key="3">
    <source>
        <dbReference type="Proteomes" id="UP000296144"/>
    </source>
</evidence>
<dbReference type="InterPro" id="IPR013078">
    <property type="entry name" value="His_Pase_superF_clade-1"/>
</dbReference>
<dbReference type="NCBIfam" id="TIGR00249">
    <property type="entry name" value="sixA"/>
    <property type="match status" value="1"/>
</dbReference>
<sequence>MFIKNFYIILQLGGSMKILMMRHGDSVRETKDDINRSLTMNGINESRQIAKWLKDKKFYIDCVLTSPYRRTIQTLLQINSILNIRYRNILSELKPQGKPSVVIQYLKTMVLNKTESVLLISHLPFMSNLVKILCPNEERVILFQTSSITCMHFSVFNDQCKLLWDINSSDINKKYI</sequence>
<dbReference type="GO" id="GO:0101006">
    <property type="term" value="F:protein histidine phosphatase activity"/>
    <property type="evidence" value="ECO:0007669"/>
    <property type="project" value="InterPro"/>
</dbReference>
<dbReference type="GO" id="GO:0005737">
    <property type="term" value="C:cytoplasm"/>
    <property type="evidence" value="ECO:0007669"/>
    <property type="project" value="InterPro"/>
</dbReference>
<organism evidence="2 3">
    <name type="scientific">Candidatus Pantoea edessiphila</name>
    <dbReference type="NCBI Taxonomy" id="2044610"/>
    <lineage>
        <taxon>Bacteria</taxon>
        <taxon>Pseudomonadati</taxon>
        <taxon>Pseudomonadota</taxon>
        <taxon>Gammaproteobacteria</taxon>
        <taxon>Enterobacterales</taxon>
        <taxon>Erwiniaceae</taxon>
        <taxon>Pantoea</taxon>
    </lineage>
</organism>
<dbReference type="CDD" id="cd07067">
    <property type="entry name" value="HP_PGM_like"/>
    <property type="match status" value="1"/>
</dbReference>
<keyword evidence="3" id="KW-1185">Reference proteome</keyword>
<reference evidence="2 3" key="1">
    <citation type="journal article" date="2018" name="Genome Biol. Evol.">
        <title>Cladogenesis and Genomic Streamlining in Extracellular Endosymbionts of Tropical Stink Bugs.</title>
        <authorList>
            <person name="Otero-Bravo A."/>
            <person name="Goffredi S."/>
            <person name="Sabree Z.L."/>
        </authorList>
    </citation>
    <scope>NUCLEOTIDE SEQUENCE [LARGE SCALE GENOMIC DNA]</scope>
    <source>
        <strain evidence="2 3">SoEL</strain>
    </source>
</reference>
<proteinExistence type="predicted"/>
<dbReference type="SUPFAM" id="SSF53254">
    <property type="entry name" value="Phosphoglycerate mutase-like"/>
    <property type="match status" value="1"/>
</dbReference>
<dbReference type="EMBL" id="PDKU01000001">
    <property type="protein sequence ID" value="PPI86706.1"/>
    <property type="molecule type" value="Genomic_DNA"/>
</dbReference>
<evidence type="ECO:0000256" key="1">
    <source>
        <dbReference type="PIRSR" id="PIRSR613078-2"/>
    </source>
</evidence>
<comment type="caution">
    <text evidence="2">The sequence shown here is derived from an EMBL/GenBank/DDBJ whole genome shotgun (WGS) entry which is preliminary data.</text>
</comment>
<dbReference type="Pfam" id="PF00300">
    <property type="entry name" value="His_Phos_1"/>
    <property type="match status" value="1"/>
</dbReference>
<dbReference type="InterPro" id="IPR029033">
    <property type="entry name" value="His_PPase_superfam"/>
</dbReference>
<feature type="binding site" evidence="1">
    <location>
        <position position="70"/>
    </location>
    <ligand>
        <name>substrate</name>
    </ligand>
</feature>
<accession>A0A2P5SWL6</accession>
<evidence type="ECO:0000313" key="2">
    <source>
        <dbReference type="EMBL" id="PPI86706.1"/>
    </source>
</evidence>